<reference evidence="7" key="1">
    <citation type="journal article" date="2019" name="Int. J. Syst. Evol. Microbiol.">
        <title>The Global Catalogue of Microorganisms (GCM) 10K type strain sequencing project: providing services to taxonomists for standard genome sequencing and annotation.</title>
        <authorList>
            <consortium name="The Broad Institute Genomics Platform"/>
            <consortium name="The Broad Institute Genome Sequencing Center for Infectious Disease"/>
            <person name="Wu L."/>
            <person name="Ma J."/>
        </authorList>
    </citation>
    <scope>NUCLEOTIDE SEQUENCE [LARGE SCALE GENOMIC DNA]</scope>
    <source>
        <strain evidence="7">CGMCC 1.16031</strain>
    </source>
</reference>
<evidence type="ECO:0000313" key="6">
    <source>
        <dbReference type="EMBL" id="MFC6438953.1"/>
    </source>
</evidence>
<evidence type="ECO:0000259" key="5">
    <source>
        <dbReference type="PROSITE" id="PS51352"/>
    </source>
</evidence>
<dbReference type="PANTHER" id="PTHR42852">
    <property type="entry name" value="THIOL:DISULFIDE INTERCHANGE PROTEIN DSBE"/>
    <property type="match status" value="1"/>
</dbReference>
<dbReference type="PANTHER" id="PTHR42852:SF18">
    <property type="entry name" value="CHROMOSOME UNDETERMINED SCAFFOLD_47, WHOLE GENOME SHOTGUN SEQUENCE"/>
    <property type="match status" value="1"/>
</dbReference>
<evidence type="ECO:0000256" key="3">
    <source>
        <dbReference type="ARBA" id="ARBA00023284"/>
    </source>
</evidence>
<protein>
    <submittedName>
        <fullName evidence="6">TlpA family protein disulfide reductase</fullName>
    </submittedName>
</protein>
<evidence type="ECO:0000256" key="4">
    <source>
        <dbReference type="SAM" id="Phobius"/>
    </source>
</evidence>
<dbReference type="SUPFAM" id="SSF52833">
    <property type="entry name" value="Thioredoxin-like"/>
    <property type="match status" value="1"/>
</dbReference>
<evidence type="ECO:0000313" key="7">
    <source>
        <dbReference type="Proteomes" id="UP001596364"/>
    </source>
</evidence>
<keyword evidence="4" id="KW-0812">Transmembrane</keyword>
<comment type="caution">
    <text evidence="6">The sequence shown here is derived from an EMBL/GenBank/DDBJ whole genome shotgun (WGS) entry which is preliminary data.</text>
</comment>
<feature type="transmembrane region" description="Helical" evidence="4">
    <location>
        <begin position="78"/>
        <end position="95"/>
    </location>
</feature>
<dbReference type="InterPro" id="IPR013766">
    <property type="entry name" value="Thioredoxin_domain"/>
</dbReference>
<dbReference type="InterPro" id="IPR017937">
    <property type="entry name" value="Thioredoxin_CS"/>
</dbReference>
<keyword evidence="7" id="KW-1185">Reference proteome</keyword>
<dbReference type="EMBL" id="JBHSUS010000001">
    <property type="protein sequence ID" value="MFC6438953.1"/>
    <property type="molecule type" value="Genomic_DNA"/>
</dbReference>
<keyword evidence="2" id="KW-0201">Cytochrome c-type biogenesis</keyword>
<dbReference type="Proteomes" id="UP001596364">
    <property type="component" value="Unassembled WGS sequence"/>
</dbReference>
<evidence type="ECO:0000256" key="1">
    <source>
        <dbReference type="ARBA" id="ARBA00004196"/>
    </source>
</evidence>
<proteinExistence type="predicted"/>
<feature type="transmembrane region" description="Helical" evidence="4">
    <location>
        <begin position="107"/>
        <end position="126"/>
    </location>
</feature>
<organism evidence="6 7">
    <name type="scientific">Pseudobowmanella zhangzhouensis</name>
    <dbReference type="NCBI Taxonomy" id="1537679"/>
    <lineage>
        <taxon>Bacteria</taxon>
        <taxon>Pseudomonadati</taxon>
        <taxon>Pseudomonadota</taxon>
        <taxon>Gammaproteobacteria</taxon>
        <taxon>Alteromonadales</taxon>
        <taxon>Alteromonadaceae</taxon>
    </lineage>
</organism>
<dbReference type="InterPro" id="IPR050553">
    <property type="entry name" value="Thioredoxin_ResA/DsbE_sf"/>
</dbReference>
<dbReference type="InterPro" id="IPR036249">
    <property type="entry name" value="Thioredoxin-like_sf"/>
</dbReference>
<accession>A0ABW1XFH7</accession>
<dbReference type="Pfam" id="PF08534">
    <property type="entry name" value="Redoxin"/>
    <property type="match status" value="1"/>
</dbReference>
<keyword evidence="3" id="KW-0676">Redox-active center</keyword>
<evidence type="ECO:0000256" key="2">
    <source>
        <dbReference type="ARBA" id="ARBA00022748"/>
    </source>
</evidence>
<dbReference type="Gene3D" id="3.40.30.10">
    <property type="entry name" value="Glutaredoxin"/>
    <property type="match status" value="1"/>
</dbReference>
<keyword evidence="4" id="KW-1133">Transmembrane helix</keyword>
<dbReference type="CDD" id="cd02966">
    <property type="entry name" value="TlpA_like_family"/>
    <property type="match status" value="1"/>
</dbReference>
<name>A0ABW1XFH7_9ALTE</name>
<dbReference type="PROSITE" id="PS00194">
    <property type="entry name" value="THIOREDOXIN_1"/>
    <property type="match status" value="1"/>
</dbReference>
<dbReference type="RefSeq" id="WP_131259060.1">
    <property type="nucleotide sequence ID" value="NZ_JBHSUS010000001.1"/>
</dbReference>
<comment type="subcellular location">
    <subcellularLocation>
        <location evidence="1">Cell envelope</location>
    </subcellularLocation>
</comment>
<feature type="transmembrane region" description="Helical" evidence="4">
    <location>
        <begin position="6"/>
        <end position="26"/>
    </location>
</feature>
<feature type="domain" description="Thioredoxin" evidence="5">
    <location>
        <begin position="127"/>
        <end position="264"/>
    </location>
</feature>
<keyword evidence="4" id="KW-0472">Membrane</keyword>
<sequence length="279" mass="31059">MNLGPFALPEGLVALFVLMLSWLLALRLVMAQKRRRDVIVTLSWNALVIGLFVARLIFLFRFHELYASPLAYLDIRDGGWHVESGVLAGLGYLLTQLARRRLLFKPLLRAGLLTLIIAAPLTWWWHAQEAGDLPDMQATELDGTPVSLASFKGKPVVINVWASWCPPCRREMPVLIDAQQRYPHVTILLLNQGEHPDSVSEYLRGMSASTEHVLLDPAANISNALNVVGLPTTLFFDANGKLISKRMGEFSKASLHAYLRQLSPDSTTPAVKNSSIDKR</sequence>
<feature type="transmembrane region" description="Helical" evidence="4">
    <location>
        <begin position="38"/>
        <end position="58"/>
    </location>
</feature>
<dbReference type="PROSITE" id="PS51352">
    <property type="entry name" value="THIOREDOXIN_2"/>
    <property type="match status" value="1"/>
</dbReference>
<gene>
    <name evidence="6" type="ORF">ACFP85_02150</name>
</gene>
<dbReference type="InterPro" id="IPR013740">
    <property type="entry name" value="Redoxin"/>
</dbReference>